<organism evidence="3 4">
    <name type="scientific">Undibacterium aquatile</name>
    <dbReference type="NCBI Taxonomy" id="1537398"/>
    <lineage>
        <taxon>Bacteria</taxon>
        <taxon>Pseudomonadati</taxon>
        <taxon>Pseudomonadota</taxon>
        <taxon>Betaproteobacteria</taxon>
        <taxon>Burkholderiales</taxon>
        <taxon>Oxalobacteraceae</taxon>
        <taxon>Undibacterium</taxon>
    </lineage>
</organism>
<proteinExistence type="predicted"/>
<feature type="transmembrane region" description="Helical" evidence="1">
    <location>
        <begin position="33"/>
        <end position="50"/>
    </location>
</feature>
<evidence type="ECO:0000256" key="1">
    <source>
        <dbReference type="SAM" id="Phobius"/>
    </source>
</evidence>
<dbReference type="Proteomes" id="UP000637632">
    <property type="component" value="Unassembled WGS sequence"/>
</dbReference>
<accession>A0ABR6XHA7</accession>
<gene>
    <name evidence="3" type="ORF">H8K26_11855</name>
</gene>
<dbReference type="Pfam" id="PF22570">
    <property type="entry name" value="LiaF-TM"/>
    <property type="match status" value="1"/>
</dbReference>
<keyword evidence="1" id="KW-1133">Transmembrane helix</keyword>
<evidence type="ECO:0000313" key="3">
    <source>
        <dbReference type="EMBL" id="MBC3812138.1"/>
    </source>
</evidence>
<dbReference type="RefSeq" id="WP_190479771.1">
    <property type="nucleotide sequence ID" value="NZ_JACOFT010000004.1"/>
</dbReference>
<protein>
    <recommendedName>
        <fullName evidence="2">LiaF transmembrane domain-containing protein</fullName>
    </recommendedName>
</protein>
<dbReference type="PANTHER" id="PTHR40763">
    <property type="entry name" value="MEMBRANE PROTEIN-RELATED"/>
    <property type="match status" value="1"/>
</dbReference>
<feature type="transmembrane region" description="Helical" evidence="1">
    <location>
        <begin position="62"/>
        <end position="83"/>
    </location>
</feature>
<dbReference type="InterPro" id="IPR054331">
    <property type="entry name" value="LiaF_TM"/>
</dbReference>
<comment type="caution">
    <text evidence="3">The sequence shown here is derived from an EMBL/GenBank/DDBJ whole genome shotgun (WGS) entry which is preliminary data.</text>
</comment>
<keyword evidence="4" id="KW-1185">Reference proteome</keyword>
<evidence type="ECO:0000313" key="4">
    <source>
        <dbReference type="Proteomes" id="UP000637632"/>
    </source>
</evidence>
<keyword evidence="1" id="KW-0472">Membrane</keyword>
<name>A0ABR6XHA7_9BURK</name>
<evidence type="ECO:0000259" key="2">
    <source>
        <dbReference type="Pfam" id="PF22570"/>
    </source>
</evidence>
<keyword evidence="1" id="KW-0812">Transmembrane</keyword>
<dbReference type="PANTHER" id="PTHR40763:SF5">
    <property type="entry name" value="MEMBRANE PROTEIN"/>
    <property type="match status" value="1"/>
</dbReference>
<sequence length="231" mass="25419">MSKRQPQTQVFFGVLLLIFGALALVDNLDIFSTRQFFQFWPMVFILVGMLKISRSQNTSGRLIGAGFVALGALLTLQHLGIVYFRMRDWWPVFIIAAGLMIIFKDKMNSSTSYSNPATGSGNQQAESNISAIMSGAKMQNSTPDFRGGELTAVMGGIELDLRNAGMQNEATLNVFAMWGGIELKIPHDWTVISQGVPILGGFEDKTVPPMVRDKKLYLQGYAIMGGVEVKN</sequence>
<feature type="domain" description="LiaF transmembrane" evidence="2">
    <location>
        <begin position="11"/>
        <end position="107"/>
    </location>
</feature>
<dbReference type="EMBL" id="JACOFT010000004">
    <property type="protein sequence ID" value="MBC3812138.1"/>
    <property type="molecule type" value="Genomic_DNA"/>
</dbReference>
<feature type="transmembrane region" description="Helical" evidence="1">
    <location>
        <begin position="89"/>
        <end position="105"/>
    </location>
</feature>
<reference evidence="3 4" key="1">
    <citation type="submission" date="2020-08" db="EMBL/GenBank/DDBJ databases">
        <title>Novel species isolated from subtropical streams in China.</title>
        <authorList>
            <person name="Lu H."/>
        </authorList>
    </citation>
    <scope>NUCLEOTIDE SEQUENCE [LARGE SCALE GENOMIC DNA]</scope>
    <source>
        <strain evidence="3 4">CCTCC AB 2015119</strain>
    </source>
</reference>